<reference evidence="2 3" key="1">
    <citation type="submission" date="2020-06" db="EMBL/GenBank/DDBJ databases">
        <title>Nonomuraea sp. SMC257, a novel actinomycete isolated from soil.</title>
        <authorList>
            <person name="Chanama M."/>
        </authorList>
    </citation>
    <scope>NUCLEOTIDE SEQUENCE [LARGE SCALE GENOMIC DNA]</scope>
    <source>
        <strain evidence="2 3">SMC257</strain>
    </source>
</reference>
<evidence type="ECO:0000313" key="3">
    <source>
        <dbReference type="Proteomes" id="UP000586042"/>
    </source>
</evidence>
<dbReference type="Proteomes" id="UP000586042">
    <property type="component" value="Unassembled WGS sequence"/>
</dbReference>
<proteinExistence type="predicted"/>
<dbReference type="AlphaFoldDB" id="A0A7Y6IH83"/>
<dbReference type="RefSeq" id="WP_175595570.1">
    <property type="nucleotide sequence ID" value="NZ_JABWGN010000027.1"/>
</dbReference>
<gene>
    <name evidence="2" type="ORF">HTZ77_43025</name>
</gene>
<evidence type="ECO:0000256" key="1">
    <source>
        <dbReference type="SAM" id="Phobius"/>
    </source>
</evidence>
<keyword evidence="1" id="KW-0472">Membrane</keyword>
<protein>
    <submittedName>
        <fullName evidence="2">Uncharacterized protein</fullName>
    </submittedName>
</protein>
<evidence type="ECO:0000313" key="2">
    <source>
        <dbReference type="EMBL" id="NUW38126.1"/>
    </source>
</evidence>
<keyword evidence="3" id="KW-1185">Reference proteome</keyword>
<keyword evidence="1" id="KW-1133">Transmembrane helix</keyword>
<accession>A0A7Y6IH83</accession>
<keyword evidence="1" id="KW-0812">Transmembrane</keyword>
<sequence length="262" mass="27714">MGGVDRMVWIALAVSALAVAAALAWWLRRDRPAEGRAAEGPQKAPEHAWGPVLDPETGIAFTEGLRAFHDEGDAVLLELSQSVVVTPDPPRAISLPLLAEGFAARGEEALHDPEGTVRDLVAERGAVEGPGVLHLSAAWLDGMVDGMDRWHFAEAVQEIVCSPPSAGVTAWKAEEETGVLLITVRPSAGEGENTVMIDLARVLDRYREAREEQPGAPVEALLRTVVSHVVASGGAGLTWTRPPTGEQDGILLSAATAPSVLR</sequence>
<dbReference type="EMBL" id="JABWGN010000027">
    <property type="protein sequence ID" value="NUW38126.1"/>
    <property type="molecule type" value="Genomic_DNA"/>
</dbReference>
<feature type="transmembrane region" description="Helical" evidence="1">
    <location>
        <begin position="6"/>
        <end position="27"/>
    </location>
</feature>
<name>A0A7Y6IH83_9ACTN</name>
<organism evidence="2 3">
    <name type="scientific">Nonomuraea montanisoli</name>
    <dbReference type="NCBI Taxonomy" id="2741721"/>
    <lineage>
        <taxon>Bacteria</taxon>
        <taxon>Bacillati</taxon>
        <taxon>Actinomycetota</taxon>
        <taxon>Actinomycetes</taxon>
        <taxon>Streptosporangiales</taxon>
        <taxon>Streptosporangiaceae</taxon>
        <taxon>Nonomuraea</taxon>
    </lineage>
</organism>
<comment type="caution">
    <text evidence="2">The sequence shown here is derived from an EMBL/GenBank/DDBJ whole genome shotgun (WGS) entry which is preliminary data.</text>
</comment>